<protein>
    <recommendedName>
        <fullName evidence="3">Big-1 domain-containing protein</fullName>
    </recommendedName>
</protein>
<dbReference type="Proteomes" id="UP000030147">
    <property type="component" value="Unassembled WGS sequence"/>
</dbReference>
<dbReference type="STRING" id="1385514.N782_07475"/>
<dbReference type="EMBL" id="AVBF01000018">
    <property type="protein sequence ID" value="KGP73106.1"/>
    <property type="molecule type" value="Genomic_DNA"/>
</dbReference>
<dbReference type="RefSeq" id="WP_036818399.1">
    <property type="nucleotide sequence ID" value="NZ_AVBF01000018.1"/>
</dbReference>
<evidence type="ECO:0000313" key="1">
    <source>
        <dbReference type="EMBL" id="KGP73106.1"/>
    </source>
</evidence>
<evidence type="ECO:0000313" key="2">
    <source>
        <dbReference type="Proteomes" id="UP000030147"/>
    </source>
</evidence>
<sequence length="795" mass="85288">MRSQPSSKKHCQVVLPPSGCPGIFPTTQCQTPMIQLDQISSISCEGVITGRVLCDFAPISGVEVTLSSSSDVVMFEDTTPITDRTGRFTTRVSIPKGTSFQQVTITAKTSVANVMISDSIQITVDCVFCREPLLTLISPVGKVGCMGEKLKGSLLCDGVPIANAPISFQIISSSRNIFLSPNPAITEQDGSYSTTLIPTLGVNETITIVASATVGGKKVTAVLEDITVRCQKCKKPKIELDDSGLINCKGTISGRLTCDGEPINNVVVNLTSTSVLEFDTPNPITDANGEFSSVARVPEGTASQSVSYKATATVDGKTVSKTGMVEIVCESCVNPHITLKVLTKVVECSGAKLEGKVTCDGKPVENAEVFINIQPPGARVKVDPNPAITKENGVYITTLTPEGNVDQTISVIASVTIGEKTVSTDPQDIKVNCKKCKDPKIILDDSDFIKCEGTISGKVTCDGNPVKNEVVYLSSESVLNFTTPNPVTNDSGEFSSVVTVPPGTSLQKATYSATTRISGVPVSEMGEVKVVCNQCENLSVTLNTPEDKIDCKGADINGKVTCDDAPLANVKVFFSVVTSKGTVTIKPNPAITREDGTYSANLLPSKGSFGKVKVIANVTVEDREAEAGPNHVNVYCPKHKKVPCKIHLKTQGNHTAKLRVIQNEGSKEYHGFMKLDVNGKCGECDFTGNGFVIHFQSDKGEHFTLKEEKRKSIYCEDHYKVAIVNGVVEGKLYDGNQKDYLVTIWAKLDELSNQVIWEFIADDGEGTIIETASPYITTSCEENVIEPCNGEYFFE</sequence>
<accession>A0A0A2TG68</accession>
<evidence type="ECO:0008006" key="3">
    <source>
        <dbReference type="Google" id="ProtNLM"/>
    </source>
</evidence>
<reference evidence="1 2" key="1">
    <citation type="journal article" date="2015" name="Stand. Genomic Sci.">
        <title>High quality draft genome sequence of the moderately halophilic bacterium Pontibacillus yanchengensis Y32(T) and comparison among Pontibacillus genomes.</title>
        <authorList>
            <person name="Huang J."/>
            <person name="Qiao Z.X."/>
            <person name="Tang J.W."/>
            <person name="Wang G."/>
        </authorList>
    </citation>
    <scope>NUCLEOTIDE SEQUENCE [LARGE SCALE GENOMIC DNA]</scope>
    <source>
        <strain evidence="1 2">Y32</strain>
    </source>
</reference>
<name>A0A0A2TG68_9BACI</name>
<proteinExistence type="predicted"/>
<gene>
    <name evidence="1" type="ORF">N782_07475</name>
</gene>
<dbReference type="eggNOG" id="ENOG5033RP1">
    <property type="taxonomic scope" value="Bacteria"/>
</dbReference>
<dbReference type="AlphaFoldDB" id="A0A0A2TG68"/>
<keyword evidence="2" id="KW-1185">Reference proteome</keyword>
<comment type="caution">
    <text evidence="1">The sequence shown here is derived from an EMBL/GenBank/DDBJ whole genome shotgun (WGS) entry which is preliminary data.</text>
</comment>
<dbReference type="OrthoDB" id="2744798at2"/>
<organism evidence="1 2">
    <name type="scientific">Pontibacillus yanchengensis Y32</name>
    <dbReference type="NCBI Taxonomy" id="1385514"/>
    <lineage>
        <taxon>Bacteria</taxon>
        <taxon>Bacillati</taxon>
        <taxon>Bacillota</taxon>
        <taxon>Bacilli</taxon>
        <taxon>Bacillales</taxon>
        <taxon>Bacillaceae</taxon>
        <taxon>Pontibacillus</taxon>
    </lineage>
</organism>